<feature type="domain" description="C2H2-type" evidence="2">
    <location>
        <begin position="19"/>
        <end position="46"/>
    </location>
</feature>
<keyword evidence="1" id="KW-0862">Zinc</keyword>
<accession>B8MV35</accession>
<dbReference type="SMART" id="SM00355">
    <property type="entry name" value="ZnF_C2H2"/>
    <property type="match status" value="2"/>
</dbReference>
<dbReference type="SUPFAM" id="SSF57667">
    <property type="entry name" value="beta-beta-alpha zinc fingers"/>
    <property type="match status" value="1"/>
</dbReference>
<dbReference type="RefSeq" id="XP_002488507.1">
    <property type="nucleotide sequence ID" value="XM_002488462.1"/>
</dbReference>
<evidence type="ECO:0000256" key="1">
    <source>
        <dbReference type="PROSITE-ProRule" id="PRU00042"/>
    </source>
</evidence>
<dbReference type="HOGENOM" id="CLU_1397172_0_0_1"/>
<organism evidence="3 4">
    <name type="scientific">Talaromyces stipitatus (strain ATCC 10500 / CBS 375.48 / QM 6759 / NRRL 1006)</name>
    <name type="common">Penicillium stipitatum</name>
    <dbReference type="NCBI Taxonomy" id="441959"/>
    <lineage>
        <taxon>Eukaryota</taxon>
        <taxon>Fungi</taxon>
        <taxon>Dikarya</taxon>
        <taxon>Ascomycota</taxon>
        <taxon>Pezizomycotina</taxon>
        <taxon>Eurotiomycetes</taxon>
        <taxon>Eurotiomycetidae</taxon>
        <taxon>Eurotiales</taxon>
        <taxon>Trichocomaceae</taxon>
        <taxon>Talaromyces</taxon>
        <taxon>Talaromyces sect. Talaromyces</taxon>
    </lineage>
</organism>
<proteinExistence type="predicted"/>
<gene>
    <name evidence="3" type="ORF">TSTA_109300</name>
</gene>
<keyword evidence="1" id="KW-0479">Metal-binding</keyword>
<dbReference type="InParanoid" id="B8MV35"/>
<keyword evidence="1" id="KW-0863">Zinc-finger</keyword>
<dbReference type="GO" id="GO:0008270">
    <property type="term" value="F:zinc ion binding"/>
    <property type="evidence" value="ECO:0007669"/>
    <property type="project" value="UniProtKB-KW"/>
</dbReference>
<name>B8MV35_TALSN</name>
<protein>
    <recommendedName>
        <fullName evidence="2">C2H2-type domain-containing protein</fullName>
    </recommendedName>
</protein>
<dbReference type="Gene3D" id="3.30.160.60">
    <property type="entry name" value="Classic Zinc Finger"/>
    <property type="match status" value="1"/>
</dbReference>
<dbReference type="VEuPathDB" id="FungiDB:TSTA_109300"/>
<dbReference type="EMBL" id="EQ962661">
    <property type="protein sequence ID" value="EED11751.1"/>
    <property type="molecule type" value="Genomic_DNA"/>
</dbReference>
<dbReference type="PROSITE" id="PS00028">
    <property type="entry name" value="ZINC_FINGER_C2H2_1"/>
    <property type="match status" value="1"/>
</dbReference>
<evidence type="ECO:0000313" key="4">
    <source>
        <dbReference type="Proteomes" id="UP000001745"/>
    </source>
</evidence>
<reference evidence="4" key="1">
    <citation type="journal article" date="2015" name="Genome Announc.">
        <title>Genome sequence of the AIDS-associated pathogen Penicillium marneffei (ATCC18224) and its near taxonomic relative Talaromyces stipitatus (ATCC10500).</title>
        <authorList>
            <person name="Nierman W.C."/>
            <person name="Fedorova-Abrams N.D."/>
            <person name="Andrianopoulos A."/>
        </authorList>
    </citation>
    <scope>NUCLEOTIDE SEQUENCE [LARGE SCALE GENOMIC DNA]</scope>
    <source>
        <strain evidence="4">ATCC 10500 / CBS 375.48 / QM 6759 / NRRL 1006</strain>
    </source>
</reference>
<dbReference type="PROSITE" id="PS50157">
    <property type="entry name" value="ZINC_FINGER_C2H2_2"/>
    <property type="match status" value="1"/>
</dbReference>
<evidence type="ECO:0000259" key="2">
    <source>
        <dbReference type="PROSITE" id="PS50157"/>
    </source>
</evidence>
<dbReference type="PhylomeDB" id="B8MV35"/>
<dbReference type="GeneID" id="8107162"/>
<dbReference type="OrthoDB" id="3437960at2759"/>
<dbReference type="InterPro" id="IPR013087">
    <property type="entry name" value="Znf_C2H2_type"/>
</dbReference>
<sequence length="195" mass="22595">MVSRDRRAKIKPKGTLSSVSCPVCEQTFPRRNDWKRHVKPHYVEKIWTCPLCPKTTTKIGKSKERFNRPDLLRSHLRRSTEHYEMTKEAIEEIISSQTPTKTELKPSECPRCNRRFDSLELLIGHFIRNPLQRIQPRRTVKQRNPKTLGGPSITGTRTEELRIIYEYGLVPLRRKGLETIAVSKGAAKLKGLLII</sequence>
<dbReference type="AlphaFoldDB" id="B8MV35"/>
<keyword evidence="4" id="KW-1185">Reference proteome</keyword>
<dbReference type="InterPro" id="IPR036236">
    <property type="entry name" value="Znf_C2H2_sf"/>
</dbReference>
<dbReference type="Proteomes" id="UP000001745">
    <property type="component" value="Unassembled WGS sequence"/>
</dbReference>
<dbReference type="Pfam" id="PF00096">
    <property type="entry name" value="zf-C2H2"/>
    <property type="match status" value="1"/>
</dbReference>
<evidence type="ECO:0000313" key="3">
    <source>
        <dbReference type="EMBL" id="EED11751.1"/>
    </source>
</evidence>